<dbReference type="AlphaFoldDB" id="A0A2A5BAZ4"/>
<dbReference type="SUPFAM" id="SSF53254">
    <property type="entry name" value="Phosphoglycerate mutase-like"/>
    <property type="match status" value="1"/>
</dbReference>
<dbReference type="NCBIfam" id="TIGR00249">
    <property type="entry name" value="sixA"/>
    <property type="match status" value="1"/>
</dbReference>
<accession>A0A2A5BAZ4</accession>
<dbReference type="InterPro" id="IPR004449">
    <property type="entry name" value="SixA"/>
</dbReference>
<name>A0A2A5BAZ4_9GAMM</name>
<comment type="caution">
    <text evidence="1">The sequence shown here is derived from an EMBL/GenBank/DDBJ whole genome shotgun (WGS) entry which is preliminary data.</text>
</comment>
<dbReference type="EMBL" id="NVVJ01000001">
    <property type="protein sequence ID" value="PCJ28689.1"/>
    <property type="molecule type" value="Genomic_DNA"/>
</dbReference>
<dbReference type="GO" id="GO:0101006">
    <property type="term" value="F:protein histidine phosphatase activity"/>
    <property type="evidence" value="ECO:0007669"/>
    <property type="project" value="InterPro"/>
</dbReference>
<dbReference type="Gene3D" id="3.40.50.1240">
    <property type="entry name" value="Phosphoglycerate mutase-like"/>
    <property type="match status" value="1"/>
</dbReference>
<dbReference type="SMART" id="SM00855">
    <property type="entry name" value="PGAM"/>
    <property type="match status" value="1"/>
</dbReference>
<dbReference type="CDD" id="cd07067">
    <property type="entry name" value="HP_PGM_like"/>
    <property type="match status" value="1"/>
</dbReference>
<protein>
    <submittedName>
        <fullName evidence="1">Phosphohistidine phosphatase SixA</fullName>
    </submittedName>
</protein>
<organism evidence="1 2">
    <name type="scientific">SAR86 cluster bacterium</name>
    <dbReference type="NCBI Taxonomy" id="2030880"/>
    <lineage>
        <taxon>Bacteria</taxon>
        <taxon>Pseudomonadati</taxon>
        <taxon>Pseudomonadota</taxon>
        <taxon>Gammaproteobacteria</taxon>
        <taxon>SAR86 cluster</taxon>
    </lineage>
</organism>
<reference evidence="2" key="1">
    <citation type="submission" date="2017-08" db="EMBL/GenBank/DDBJ databases">
        <title>A dynamic microbial community with high functional redundancy inhabits the cold, oxic subseafloor aquifer.</title>
        <authorList>
            <person name="Tully B.J."/>
            <person name="Wheat C.G."/>
            <person name="Glazer B.T."/>
            <person name="Huber J.A."/>
        </authorList>
    </citation>
    <scope>NUCLEOTIDE SEQUENCE [LARGE SCALE GENOMIC DNA]</scope>
</reference>
<dbReference type="Pfam" id="PF00300">
    <property type="entry name" value="His_Phos_1"/>
    <property type="match status" value="1"/>
</dbReference>
<dbReference type="GO" id="GO:0005737">
    <property type="term" value="C:cytoplasm"/>
    <property type="evidence" value="ECO:0007669"/>
    <property type="project" value="InterPro"/>
</dbReference>
<evidence type="ECO:0000313" key="2">
    <source>
        <dbReference type="Proteomes" id="UP000218327"/>
    </source>
</evidence>
<dbReference type="InterPro" id="IPR029033">
    <property type="entry name" value="His_PPase_superfam"/>
</dbReference>
<dbReference type="InterPro" id="IPR013078">
    <property type="entry name" value="His_Pase_superF_clade-1"/>
</dbReference>
<dbReference type="Proteomes" id="UP000218327">
    <property type="component" value="Unassembled WGS sequence"/>
</dbReference>
<sequence>MLIYLLRHGVAEEKAASDSARELTHEGAMQTRSMADKFKTHSPIIEKAIMSPYQRARQTAAELRIDFPELDFDVDKDIEPSGDVYAIMDKIESLDAKHVLLVSHNPFLSNLLAVMVDGTMETNRHIGNSTLVCVSIDFVAPGFGNILYTIEP</sequence>
<gene>
    <name evidence="1" type="primary">sixA</name>
    <name evidence="1" type="ORF">COA96_00465</name>
</gene>
<evidence type="ECO:0000313" key="1">
    <source>
        <dbReference type="EMBL" id="PCJ28689.1"/>
    </source>
</evidence>
<proteinExistence type="predicted"/>